<protein>
    <recommendedName>
        <fullName evidence="3">CENP-V/GFA domain-containing protein</fullName>
    </recommendedName>
</protein>
<evidence type="ECO:0000313" key="1">
    <source>
        <dbReference type="EMBL" id="CCO49694.1"/>
    </source>
</evidence>
<gene>
    <name evidence="1" type="ORF">VIBNISOn1_850032</name>
</gene>
<evidence type="ECO:0000313" key="2">
    <source>
        <dbReference type="Proteomes" id="UP000018211"/>
    </source>
</evidence>
<proteinExistence type="predicted"/>
<reference evidence="1 2" key="1">
    <citation type="journal article" date="2013" name="ISME J.">
        <title>Comparative genomics of pathogenic lineages of Vibrio nigripulchritudo identifies virulence-associated traits.</title>
        <authorList>
            <person name="Goudenege D."/>
            <person name="Labreuche Y."/>
            <person name="Krin E."/>
            <person name="Ansquer D."/>
            <person name="Mangenot S."/>
            <person name="Calteau A."/>
            <person name="Medigue C."/>
            <person name="Mazel D."/>
            <person name="Polz M.F."/>
            <person name="Le Roux F."/>
        </authorList>
    </citation>
    <scope>NUCLEOTIDE SEQUENCE [LARGE SCALE GENOMIC DNA]</scope>
    <source>
        <strain evidence="1 2">SOn1</strain>
    </source>
</reference>
<name>A0AAV2VY56_9VIBR</name>
<dbReference type="AlphaFoldDB" id="A0AAV2VY56"/>
<sequence length="192" mass="21107">MEILKLSCQCGEVTGHIKNVSPKLGNRLICYCGDCRTFAHELNQDQELTPCGGSRIFQVPLNHFVIDTGLDKIACLRLSEKGVYRWYTTCCNTMVGNTLKPETLPFIGVLESFFADGENTDKKIGVALGGVNVKSALSDPSQELVGKQGEGRIQIRCLTKLFSWKLTGKGKPNVLFCDGPKSKAIVKPKILR</sequence>
<dbReference type="Proteomes" id="UP000018211">
    <property type="component" value="Unassembled WGS sequence"/>
</dbReference>
<evidence type="ECO:0008006" key="3">
    <source>
        <dbReference type="Google" id="ProtNLM"/>
    </source>
</evidence>
<organism evidence="1 2">
    <name type="scientific">Vibrio nigripulchritudo SOn1</name>
    <dbReference type="NCBI Taxonomy" id="1238450"/>
    <lineage>
        <taxon>Bacteria</taxon>
        <taxon>Pseudomonadati</taxon>
        <taxon>Pseudomonadota</taxon>
        <taxon>Gammaproteobacteria</taxon>
        <taxon>Vibrionales</taxon>
        <taxon>Vibrionaceae</taxon>
        <taxon>Vibrio</taxon>
    </lineage>
</organism>
<dbReference type="Gene3D" id="2.170.150.70">
    <property type="match status" value="1"/>
</dbReference>
<comment type="caution">
    <text evidence="1">The sequence shown here is derived from an EMBL/GenBank/DDBJ whole genome shotgun (WGS) entry which is preliminary data.</text>
</comment>
<dbReference type="Pfam" id="PF19648">
    <property type="entry name" value="DUF6151"/>
    <property type="match status" value="1"/>
</dbReference>
<dbReference type="RefSeq" id="WP_022613736.1">
    <property type="nucleotide sequence ID" value="NZ_LK391965.1"/>
</dbReference>
<accession>A0AAV2VY56</accession>
<dbReference type="InterPro" id="IPR046149">
    <property type="entry name" value="DUF6151"/>
</dbReference>
<dbReference type="EMBL" id="CAOF01000181">
    <property type="protein sequence ID" value="CCO49694.1"/>
    <property type="molecule type" value="Genomic_DNA"/>
</dbReference>